<comment type="caution">
    <text evidence="3">The sequence shown here is derived from an EMBL/GenBank/DDBJ whole genome shotgun (WGS) entry which is preliminary data.</text>
</comment>
<dbReference type="AlphaFoldDB" id="A0AAD6TYG4"/>
<sequence length="233" mass="24974">MPVPTSYWLAQFPGEQDEAHAVQPSLAGASLAPPDPWAPLRHSRPLYATTELPAVDEELNLVGDAELRPICLHSALDPGSALALDVLRDPAHQFPPPAALSAPATTPISASMTLTCPRLPWRFGITSAPGGFVSAADVRAAVHSALSLPVTRSELLATPVVDRPVIAMACDERYTRIEDPGAAQKARERGIIRADFLFGSTQFVGLAAVPGAQHDNRPSRYTTHNTKKRVKDR</sequence>
<reference evidence="3" key="1">
    <citation type="submission" date="2023-03" db="EMBL/GenBank/DDBJ databases">
        <title>Massive genome expansion in bonnet fungi (Mycena s.s.) driven by repeated elements and novel gene families across ecological guilds.</title>
        <authorList>
            <consortium name="Lawrence Berkeley National Laboratory"/>
            <person name="Harder C.B."/>
            <person name="Miyauchi S."/>
            <person name="Viragh M."/>
            <person name="Kuo A."/>
            <person name="Thoen E."/>
            <person name="Andreopoulos B."/>
            <person name="Lu D."/>
            <person name="Skrede I."/>
            <person name="Drula E."/>
            <person name="Henrissat B."/>
            <person name="Morin E."/>
            <person name="Kohler A."/>
            <person name="Barry K."/>
            <person name="LaButti K."/>
            <person name="Morin E."/>
            <person name="Salamov A."/>
            <person name="Lipzen A."/>
            <person name="Mereny Z."/>
            <person name="Hegedus B."/>
            <person name="Baldrian P."/>
            <person name="Stursova M."/>
            <person name="Weitz H."/>
            <person name="Taylor A."/>
            <person name="Grigoriev I.V."/>
            <person name="Nagy L.G."/>
            <person name="Martin F."/>
            <person name="Kauserud H."/>
        </authorList>
    </citation>
    <scope>NUCLEOTIDE SEQUENCE</scope>
    <source>
        <strain evidence="3">CBHHK173m</strain>
    </source>
</reference>
<evidence type="ECO:0000256" key="1">
    <source>
        <dbReference type="SAM" id="MobiDB-lite"/>
    </source>
</evidence>
<proteinExistence type="predicted"/>
<accession>A0AAD6TYG4</accession>
<gene>
    <name evidence="3" type="ORF">B0H15DRAFT_853357</name>
</gene>
<evidence type="ECO:0000259" key="2">
    <source>
        <dbReference type="Pfam" id="PF20415"/>
    </source>
</evidence>
<dbReference type="Proteomes" id="UP001222325">
    <property type="component" value="Unassembled WGS sequence"/>
</dbReference>
<evidence type="ECO:0000313" key="4">
    <source>
        <dbReference type="Proteomes" id="UP001222325"/>
    </source>
</evidence>
<feature type="region of interest" description="Disordered" evidence="1">
    <location>
        <begin position="214"/>
        <end position="233"/>
    </location>
</feature>
<dbReference type="EMBL" id="JARJCN010000047">
    <property type="protein sequence ID" value="KAJ7082048.1"/>
    <property type="molecule type" value="Genomic_DNA"/>
</dbReference>
<feature type="domain" description="DUF6699" evidence="2">
    <location>
        <begin position="84"/>
        <end position="209"/>
    </location>
</feature>
<keyword evidence="4" id="KW-1185">Reference proteome</keyword>
<dbReference type="Pfam" id="PF20415">
    <property type="entry name" value="DUF6699"/>
    <property type="match status" value="1"/>
</dbReference>
<organism evidence="3 4">
    <name type="scientific">Mycena belliarum</name>
    <dbReference type="NCBI Taxonomy" id="1033014"/>
    <lineage>
        <taxon>Eukaryota</taxon>
        <taxon>Fungi</taxon>
        <taxon>Dikarya</taxon>
        <taxon>Basidiomycota</taxon>
        <taxon>Agaricomycotina</taxon>
        <taxon>Agaricomycetes</taxon>
        <taxon>Agaricomycetidae</taxon>
        <taxon>Agaricales</taxon>
        <taxon>Marasmiineae</taxon>
        <taxon>Mycenaceae</taxon>
        <taxon>Mycena</taxon>
    </lineage>
</organism>
<dbReference type="InterPro" id="IPR046522">
    <property type="entry name" value="DUF6699"/>
</dbReference>
<protein>
    <recommendedName>
        <fullName evidence="2">DUF6699 domain-containing protein</fullName>
    </recommendedName>
</protein>
<name>A0AAD6TYG4_9AGAR</name>
<evidence type="ECO:0000313" key="3">
    <source>
        <dbReference type="EMBL" id="KAJ7082048.1"/>
    </source>
</evidence>